<proteinExistence type="predicted"/>
<feature type="domain" description="AB hydrolase-1" evidence="1">
    <location>
        <begin position="23"/>
        <end position="252"/>
    </location>
</feature>
<dbReference type="InterPro" id="IPR000639">
    <property type="entry name" value="Epox_hydrolase-like"/>
</dbReference>
<dbReference type="PRINTS" id="PR00111">
    <property type="entry name" value="ABHYDROLASE"/>
</dbReference>
<evidence type="ECO:0000313" key="3">
    <source>
        <dbReference type="Proteomes" id="UP001229651"/>
    </source>
</evidence>
<dbReference type="Pfam" id="PF12697">
    <property type="entry name" value="Abhydrolase_6"/>
    <property type="match status" value="1"/>
</dbReference>
<evidence type="ECO:0000259" key="1">
    <source>
        <dbReference type="Pfam" id="PF12697"/>
    </source>
</evidence>
<protein>
    <submittedName>
        <fullName evidence="2">Pimeloyl-ACP methyl ester carboxylesterase</fullName>
    </submittedName>
</protein>
<dbReference type="InterPro" id="IPR000073">
    <property type="entry name" value="AB_hydrolase_1"/>
</dbReference>
<organism evidence="2 3">
    <name type="scientific">Amycolatopsis thermophila</name>
    <dbReference type="NCBI Taxonomy" id="206084"/>
    <lineage>
        <taxon>Bacteria</taxon>
        <taxon>Bacillati</taxon>
        <taxon>Actinomycetota</taxon>
        <taxon>Actinomycetes</taxon>
        <taxon>Pseudonocardiales</taxon>
        <taxon>Pseudonocardiaceae</taxon>
        <taxon>Amycolatopsis</taxon>
    </lineage>
</organism>
<dbReference type="RefSeq" id="WP_306998232.1">
    <property type="nucleotide sequence ID" value="NZ_JAUSUT010000001.1"/>
</dbReference>
<dbReference type="PANTHER" id="PTHR43798:SF33">
    <property type="entry name" value="HYDROLASE, PUTATIVE (AFU_ORTHOLOGUE AFUA_2G14860)-RELATED"/>
    <property type="match status" value="1"/>
</dbReference>
<dbReference type="InterPro" id="IPR029058">
    <property type="entry name" value="AB_hydrolase_fold"/>
</dbReference>
<sequence length="265" mass="28682">MPRIALDDVELFYTDEGSGPAALLLHGWSCDSHDWSWQVPALLAAGYRVIAPDHRGHGRSSAPEGSYRPQVLADDAAALLRALEVERAVVVGHSMGTVVASALSVRHPGLVQALVLVDPVYNASDEHLAPVLAAMRGPDPVGTAAGMFAAGFYTEATPPFLKTWHIRRLLGVPAHVVSGCLLGLYEGDEGIGRAVVAADYLRRRSHPRLAVYASGEASTLERSLPAGHRDEVHVWEGAGHFLHQERPEEFNRLMLDWLSRGEEGK</sequence>
<dbReference type="EMBL" id="JAUSUT010000001">
    <property type="protein sequence ID" value="MDQ0382768.1"/>
    <property type="molecule type" value="Genomic_DNA"/>
</dbReference>
<comment type="caution">
    <text evidence="2">The sequence shown here is derived from an EMBL/GenBank/DDBJ whole genome shotgun (WGS) entry which is preliminary data.</text>
</comment>
<evidence type="ECO:0000313" key="2">
    <source>
        <dbReference type="EMBL" id="MDQ0382768.1"/>
    </source>
</evidence>
<dbReference type="PRINTS" id="PR00412">
    <property type="entry name" value="EPOXHYDRLASE"/>
</dbReference>
<name>A0ABU0F5I7_9PSEU</name>
<dbReference type="PANTHER" id="PTHR43798">
    <property type="entry name" value="MONOACYLGLYCEROL LIPASE"/>
    <property type="match status" value="1"/>
</dbReference>
<accession>A0ABU0F5I7</accession>
<reference evidence="2 3" key="1">
    <citation type="submission" date="2023-07" db="EMBL/GenBank/DDBJ databases">
        <title>Sequencing the genomes of 1000 actinobacteria strains.</title>
        <authorList>
            <person name="Klenk H.-P."/>
        </authorList>
    </citation>
    <scope>NUCLEOTIDE SEQUENCE [LARGE SCALE GENOMIC DNA]</scope>
    <source>
        <strain evidence="2 3">DSM 45805</strain>
    </source>
</reference>
<gene>
    <name evidence="2" type="ORF">FB470_006762</name>
</gene>
<dbReference type="SUPFAM" id="SSF53474">
    <property type="entry name" value="alpha/beta-Hydrolases"/>
    <property type="match status" value="1"/>
</dbReference>
<dbReference type="Proteomes" id="UP001229651">
    <property type="component" value="Unassembled WGS sequence"/>
</dbReference>
<keyword evidence="3" id="KW-1185">Reference proteome</keyword>
<dbReference type="Gene3D" id="3.40.50.1820">
    <property type="entry name" value="alpha/beta hydrolase"/>
    <property type="match status" value="1"/>
</dbReference>
<dbReference type="InterPro" id="IPR050266">
    <property type="entry name" value="AB_hydrolase_sf"/>
</dbReference>